<proteinExistence type="predicted"/>
<name>A0ABN8Q8D4_9CNID</name>
<feature type="non-terminal residue" evidence="2">
    <location>
        <position position="1"/>
    </location>
</feature>
<evidence type="ECO:0000313" key="2">
    <source>
        <dbReference type="EMBL" id="CAH3156692.1"/>
    </source>
</evidence>
<accession>A0ABN8Q8D4</accession>
<sequence>RFPTDLLPSTHNPAASPSHGVDIDPSSTKTIKTIASFSILTLKDVGISKDVRRVKTSFESINSTEAEEHNSFDHSKASTTTLFEETNWESVCEPPLSLTHQASAAPEIQ</sequence>
<reference evidence="2 3" key="1">
    <citation type="submission" date="2022-05" db="EMBL/GenBank/DDBJ databases">
        <authorList>
            <consortium name="Genoscope - CEA"/>
            <person name="William W."/>
        </authorList>
    </citation>
    <scope>NUCLEOTIDE SEQUENCE [LARGE SCALE GENOMIC DNA]</scope>
</reference>
<organism evidence="2 3">
    <name type="scientific">Porites lobata</name>
    <dbReference type="NCBI Taxonomy" id="104759"/>
    <lineage>
        <taxon>Eukaryota</taxon>
        <taxon>Metazoa</taxon>
        <taxon>Cnidaria</taxon>
        <taxon>Anthozoa</taxon>
        <taxon>Hexacorallia</taxon>
        <taxon>Scleractinia</taxon>
        <taxon>Fungiina</taxon>
        <taxon>Poritidae</taxon>
        <taxon>Porites</taxon>
    </lineage>
</organism>
<evidence type="ECO:0000256" key="1">
    <source>
        <dbReference type="SAM" id="MobiDB-lite"/>
    </source>
</evidence>
<feature type="region of interest" description="Disordered" evidence="1">
    <location>
        <begin position="1"/>
        <end position="26"/>
    </location>
</feature>
<dbReference type="EMBL" id="CALNXK010000105">
    <property type="protein sequence ID" value="CAH3156692.1"/>
    <property type="molecule type" value="Genomic_DNA"/>
</dbReference>
<keyword evidence="3" id="KW-1185">Reference proteome</keyword>
<gene>
    <name evidence="2" type="ORF">PLOB_00001938</name>
</gene>
<comment type="caution">
    <text evidence="2">The sequence shown here is derived from an EMBL/GenBank/DDBJ whole genome shotgun (WGS) entry which is preliminary data.</text>
</comment>
<protein>
    <submittedName>
        <fullName evidence="2">Uncharacterized protein</fullName>
    </submittedName>
</protein>
<evidence type="ECO:0000313" key="3">
    <source>
        <dbReference type="Proteomes" id="UP001159405"/>
    </source>
</evidence>
<dbReference type="Proteomes" id="UP001159405">
    <property type="component" value="Unassembled WGS sequence"/>
</dbReference>